<keyword evidence="3" id="KW-1185">Reference proteome</keyword>
<accession>A0A844Y907</accession>
<gene>
    <name evidence="2" type="ORF">GRI47_12360</name>
</gene>
<protein>
    <submittedName>
        <fullName evidence="2">Uncharacterized protein</fullName>
    </submittedName>
</protein>
<organism evidence="2 3">
    <name type="scientific">Qipengyuania pelagi</name>
    <dbReference type="NCBI Taxonomy" id="994320"/>
    <lineage>
        <taxon>Bacteria</taxon>
        <taxon>Pseudomonadati</taxon>
        <taxon>Pseudomonadota</taxon>
        <taxon>Alphaproteobacteria</taxon>
        <taxon>Sphingomonadales</taxon>
        <taxon>Erythrobacteraceae</taxon>
        <taxon>Qipengyuania</taxon>
    </lineage>
</organism>
<keyword evidence="1" id="KW-1133">Transmembrane helix</keyword>
<evidence type="ECO:0000256" key="1">
    <source>
        <dbReference type="SAM" id="Phobius"/>
    </source>
</evidence>
<dbReference type="RefSeq" id="WP_160661679.1">
    <property type="nucleotide sequence ID" value="NZ_BAABDV010000001.1"/>
</dbReference>
<sequence length="66" mass="7025">MSELVKALPCGALLAWITALFIGHAGGLGGTLAVEQMQVMEQSFYWSWPIFLGGTALAWGIMALQA</sequence>
<dbReference type="Proteomes" id="UP000430272">
    <property type="component" value="Unassembled WGS sequence"/>
</dbReference>
<feature type="transmembrane region" description="Helical" evidence="1">
    <location>
        <begin position="43"/>
        <end position="64"/>
    </location>
</feature>
<dbReference type="OrthoDB" id="7433080at2"/>
<dbReference type="EMBL" id="WTYD01000002">
    <property type="protein sequence ID" value="MXO54794.1"/>
    <property type="molecule type" value="Genomic_DNA"/>
</dbReference>
<keyword evidence="1" id="KW-0812">Transmembrane</keyword>
<evidence type="ECO:0000313" key="3">
    <source>
        <dbReference type="Proteomes" id="UP000430272"/>
    </source>
</evidence>
<proteinExistence type="predicted"/>
<keyword evidence="1" id="KW-0472">Membrane</keyword>
<comment type="caution">
    <text evidence="2">The sequence shown here is derived from an EMBL/GenBank/DDBJ whole genome shotgun (WGS) entry which is preliminary data.</text>
</comment>
<evidence type="ECO:0000313" key="2">
    <source>
        <dbReference type="EMBL" id="MXO54794.1"/>
    </source>
</evidence>
<dbReference type="AlphaFoldDB" id="A0A844Y907"/>
<reference evidence="2 3" key="1">
    <citation type="submission" date="2019-12" db="EMBL/GenBank/DDBJ databases">
        <title>Genomic-based taxomic classification of the family Erythrobacteraceae.</title>
        <authorList>
            <person name="Xu L."/>
        </authorList>
    </citation>
    <scope>NUCLEOTIDE SEQUENCE [LARGE SCALE GENOMIC DNA]</scope>
    <source>
        <strain evidence="2 3">JCM 17468</strain>
    </source>
</reference>
<name>A0A844Y907_9SPHN</name>